<organism evidence="2 3">
    <name type="scientific">Nocardia cerradoensis</name>
    <dbReference type="NCBI Taxonomy" id="85688"/>
    <lineage>
        <taxon>Bacteria</taxon>
        <taxon>Bacillati</taxon>
        <taxon>Actinomycetota</taxon>
        <taxon>Actinomycetes</taxon>
        <taxon>Mycobacteriales</taxon>
        <taxon>Nocardiaceae</taxon>
        <taxon>Nocardia</taxon>
    </lineage>
</organism>
<dbReference type="InterPro" id="IPR036390">
    <property type="entry name" value="WH_DNA-bd_sf"/>
</dbReference>
<dbReference type="SUPFAM" id="SSF46785">
    <property type="entry name" value="Winged helix' DNA-binding domain"/>
    <property type="match status" value="1"/>
</dbReference>
<proteinExistence type="predicted"/>
<comment type="caution">
    <text evidence="2">The sequence shown here is derived from an EMBL/GenBank/DDBJ whole genome shotgun (WGS) entry which is preliminary data.</text>
</comment>
<gene>
    <name evidence="2" type="ORF">B7C42_06525</name>
</gene>
<evidence type="ECO:0000259" key="1">
    <source>
        <dbReference type="Pfam" id="PF03551"/>
    </source>
</evidence>
<sequence>MSKQPGATLTPLAISVLALLEEDRMHPYEMYQLLLKRRKDNLLKIRPGSLYHTVTRLAEQGLVQAEGTERSGNRPERTTYRITEAGTAALRTRIADIVRQPIREYPIFPIGLAEAHNLPVDEVIALITERIGWLDNDITELDAIREWARSREVPRRYWMVIDYLVGLARHEVTWLRALIEELRDGSLPWLEFDEGGTRCPERTGDLGHDWGAALTDDVLAELRRGGATTAEH</sequence>
<evidence type="ECO:0000313" key="3">
    <source>
        <dbReference type="Proteomes" id="UP000215506"/>
    </source>
</evidence>
<dbReference type="Gene3D" id="1.10.10.10">
    <property type="entry name" value="Winged helix-like DNA-binding domain superfamily/Winged helix DNA-binding domain"/>
    <property type="match status" value="1"/>
</dbReference>
<reference evidence="2 3" key="1">
    <citation type="submission" date="2017-07" db="EMBL/GenBank/DDBJ databases">
        <title>First draft Genome Sequence of Nocardia cerradoensis isolated from human infection.</title>
        <authorList>
            <person name="Carrasco G."/>
        </authorList>
    </citation>
    <scope>NUCLEOTIDE SEQUENCE [LARGE SCALE GENOMIC DNA]</scope>
    <source>
        <strain evidence="2 3">CNM20130759</strain>
    </source>
</reference>
<dbReference type="InterPro" id="IPR052509">
    <property type="entry name" value="Metal_resp_DNA-bind_regulator"/>
</dbReference>
<dbReference type="RefSeq" id="WP_039780440.1">
    <property type="nucleotide sequence ID" value="NZ_JAAXOR010000004.1"/>
</dbReference>
<dbReference type="AlphaFoldDB" id="A0A231GXT3"/>
<dbReference type="PANTHER" id="PTHR33169">
    <property type="entry name" value="PADR-FAMILY TRANSCRIPTIONAL REGULATOR"/>
    <property type="match status" value="1"/>
</dbReference>
<accession>A0A231GXT3</accession>
<keyword evidence="3" id="KW-1185">Reference proteome</keyword>
<dbReference type="InterPro" id="IPR036388">
    <property type="entry name" value="WH-like_DNA-bd_sf"/>
</dbReference>
<feature type="domain" description="Transcription regulator PadR N-terminal" evidence="1">
    <location>
        <begin position="16"/>
        <end position="91"/>
    </location>
</feature>
<protein>
    <recommendedName>
        <fullName evidence="1">Transcription regulator PadR N-terminal domain-containing protein</fullName>
    </recommendedName>
</protein>
<dbReference type="PANTHER" id="PTHR33169:SF27">
    <property type="entry name" value="TRANSCRIPTIONAL REGULATOR PADR FAMILY PROTEIN"/>
    <property type="match status" value="1"/>
</dbReference>
<dbReference type="EMBL" id="NGAF01000020">
    <property type="protein sequence ID" value="OXR41382.1"/>
    <property type="molecule type" value="Genomic_DNA"/>
</dbReference>
<evidence type="ECO:0000313" key="2">
    <source>
        <dbReference type="EMBL" id="OXR41382.1"/>
    </source>
</evidence>
<dbReference type="Pfam" id="PF03551">
    <property type="entry name" value="PadR"/>
    <property type="match status" value="1"/>
</dbReference>
<dbReference type="Proteomes" id="UP000215506">
    <property type="component" value="Unassembled WGS sequence"/>
</dbReference>
<name>A0A231GXT3_9NOCA</name>
<dbReference type="InterPro" id="IPR005149">
    <property type="entry name" value="Tscrpt_reg_PadR_N"/>
</dbReference>